<dbReference type="AlphaFoldDB" id="A0A9L0J752"/>
<dbReference type="InterPro" id="IPR019171">
    <property type="entry name" value="MIX23"/>
</dbReference>
<protein>
    <recommendedName>
        <fullName evidence="2">Protein MIX23</fullName>
    </recommendedName>
    <alternativeName>
        <fullName evidence="3">Coiled-coil domain-containing protein 58</fullName>
    </alternativeName>
</protein>
<name>A0A9L0J752_EQUAS</name>
<organism evidence="4 5">
    <name type="scientific">Equus asinus</name>
    <name type="common">Donkey</name>
    <name type="synonym">Equus africanus asinus</name>
    <dbReference type="NCBI Taxonomy" id="9793"/>
    <lineage>
        <taxon>Eukaryota</taxon>
        <taxon>Metazoa</taxon>
        <taxon>Chordata</taxon>
        <taxon>Craniata</taxon>
        <taxon>Vertebrata</taxon>
        <taxon>Euteleostomi</taxon>
        <taxon>Mammalia</taxon>
        <taxon>Eutheria</taxon>
        <taxon>Laurasiatheria</taxon>
        <taxon>Perissodactyla</taxon>
        <taxon>Equidae</taxon>
        <taxon>Equus</taxon>
    </lineage>
</organism>
<evidence type="ECO:0000256" key="3">
    <source>
        <dbReference type="ARBA" id="ARBA00030733"/>
    </source>
</evidence>
<dbReference type="GeneTree" id="ENSGT00390000011053"/>
<evidence type="ECO:0000313" key="5">
    <source>
        <dbReference type="Proteomes" id="UP000694387"/>
    </source>
</evidence>
<dbReference type="Proteomes" id="UP000694387">
    <property type="component" value="Chromosome 5"/>
</dbReference>
<proteinExistence type="inferred from homology"/>
<evidence type="ECO:0000256" key="1">
    <source>
        <dbReference type="ARBA" id="ARBA00024204"/>
    </source>
</evidence>
<dbReference type="PANTHER" id="PTHR31905:SF2">
    <property type="entry name" value="PROTEIN MIX23"/>
    <property type="match status" value="1"/>
</dbReference>
<reference evidence="4" key="2">
    <citation type="submission" date="2025-08" db="UniProtKB">
        <authorList>
            <consortium name="Ensembl"/>
        </authorList>
    </citation>
    <scope>IDENTIFICATION</scope>
</reference>
<sequence length="246" mass="27829">MVSKEKGMFFEMLIASHASQSGLGEALSTYPAAEEGRPASACAEERCRGPDTKPGASFCASADRPLPSATSARKWWWWAGLPLRMRSAVQPAVLVGVEVVRNCWSLTTVVGGLDLKYRRELLKVMRTIDDRIVHELNTTVPTASFAGKIDASQTCKQLYESLMEAHASRDRVIKNCIAQTSAVVKHLREEREKNLDDLTLLKQLRKEQTKLKWMQSELNVEEVVNDRSWKVFNERCRIHFKPPKNE</sequence>
<keyword evidence="5" id="KW-1185">Reference proteome</keyword>
<evidence type="ECO:0000313" key="4">
    <source>
        <dbReference type="Ensembl" id="ENSEASP00005049126.1"/>
    </source>
</evidence>
<gene>
    <name evidence="4" type="primary">MIX23</name>
</gene>
<dbReference type="Pfam" id="PF09774">
    <property type="entry name" value="MIX23"/>
    <property type="match status" value="1"/>
</dbReference>
<dbReference type="Ensembl" id="ENSEAST00005077542.1">
    <property type="protein sequence ID" value="ENSEASP00005049126.1"/>
    <property type="gene ID" value="ENSEASG00005015468.2"/>
</dbReference>
<dbReference type="GO" id="GO:0005758">
    <property type="term" value="C:mitochondrial intermembrane space"/>
    <property type="evidence" value="ECO:0007669"/>
    <property type="project" value="InterPro"/>
</dbReference>
<reference evidence="4 5" key="1">
    <citation type="journal article" date="2020" name="Nat. Commun.">
        <title>Donkey genomes provide new insights into domestication and selection for coat color.</title>
        <authorList>
            <person name="Wang"/>
            <person name="C."/>
            <person name="Li"/>
            <person name="H."/>
            <person name="Guo"/>
            <person name="Y."/>
            <person name="Huang"/>
            <person name="J."/>
            <person name="Sun"/>
            <person name="Y."/>
            <person name="Min"/>
            <person name="J."/>
            <person name="Wang"/>
            <person name="J."/>
            <person name="Fang"/>
            <person name="X."/>
            <person name="Zhao"/>
            <person name="Z."/>
            <person name="Wang"/>
            <person name="S."/>
            <person name="Zhang"/>
            <person name="Y."/>
            <person name="Liu"/>
            <person name="Q."/>
            <person name="Jiang"/>
            <person name="Q."/>
            <person name="Wang"/>
            <person name="X."/>
            <person name="Guo"/>
            <person name="Y."/>
            <person name="Yang"/>
            <person name="C."/>
            <person name="Wang"/>
            <person name="Y."/>
            <person name="Tian"/>
            <person name="F."/>
            <person name="Zhuang"/>
            <person name="G."/>
            <person name="Fan"/>
            <person name="Y."/>
            <person name="Gao"/>
            <person name="Q."/>
            <person name="Li"/>
            <person name="Y."/>
            <person name="Ju"/>
            <person name="Z."/>
            <person name="Li"/>
            <person name="J."/>
            <person name="Li"/>
            <person name="R."/>
            <person name="Hou"/>
            <person name="M."/>
            <person name="Yang"/>
            <person name="G."/>
            <person name="Liu"/>
            <person name="G."/>
            <person name="Liu"/>
            <person name="W."/>
            <person name="Guo"/>
            <person name="J."/>
            <person name="Pan"/>
            <person name="S."/>
            <person name="Fan"/>
            <person name="G."/>
            <person name="Zhang"/>
            <person name="W."/>
            <person name="Zhang"/>
            <person name="R."/>
            <person name="Yu"/>
            <person name="J."/>
            <person name="Zhang"/>
            <person name="X."/>
            <person name="Yin"/>
            <person name="Q."/>
            <person name="Ji"/>
            <person name="C."/>
            <person name="Jin"/>
            <person name="Y."/>
            <person name="Yue"/>
            <person name="G."/>
            <person name="Liu"/>
            <person name="M."/>
            <person name="Xu"/>
            <person name="J."/>
            <person name="Liu"/>
            <person name="S."/>
            <person name="Jordana"/>
            <person name="J."/>
            <person name="Noce"/>
            <person name="A."/>
            <person name="Amills"/>
            <person name="M."/>
            <person name="Wu"/>
            <person name="D.D."/>
            <person name="Li"/>
            <person name="S."/>
            <person name="Zhou"/>
            <person name="X. and Zhong"/>
            <person name="J."/>
        </authorList>
    </citation>
    <scope>NUCLEOTIDE SEQUENCE [LARGE SCALE GENOMIC DNA]</scope>
</reference>
<comment type="similarity">
    <text evidence="1">Belongs to the MIX23 family.</text>
</comment>
<dbReference type="PANTHER" id="PTHR31905">
    <property type="entry name" value="COILED-COIL DOMAIN-CONTAINING PROTEIN 58"/>
    <property type="match status" value="1"/>
</dbReference>
<reference evidence="4" key="3">
    <citation type="submission" date="2025-09" db="UniProtKB">
        <authorList>
            <consortium name="Ensembl"/>
        </authorList>
    </citation>
    <scope>IDENTIFICATION</scope>
</reference>
<evidence type="ECO:0000256" key="2">
    <source>
        <dbReference type="ARBA" id="ARBA00024228"/>
    </source>
</evidence>
<accession>A0A9L0J752</accession>